<name>A0A9D1FJX5_9BACT</name>
<dbReference type="EMBL" id="DVJQ01000068">
    <property type="protein sequence ID" value="HIS74939.1"/>
    <property type="molecule type" value="Genomic_DNA"/>
</dbReference>
<evidence type="ECO:0000313" key="3">
    <source>
        <dbReference type="Proteomes" id="UP000886865"/>
    </source>
</evidence>
<evidence type="ECO:0000256" key="1">
    <source>
        <dbReference type="SAM" id="MobiDB-lite"/>
    </source>
</evidence>
<protein>
    <submittedName>
        <fullName evidence="2">Uncharacterized protein</fullName>
    </submittedName>
</protein>
<reference evidence="2" key="1">
    <citation type="submission" date="2020-10" db="EMBL/GenBank/DDBJ databases">
        <authorList>
            <person name="Gilroy R."/>
        </authorList>
    </citation>
    <scope>NUCLEOTIDE SEQUENCE</scope>
    <source>
        <strain evidence="2">CHK152-2871</strain>
    </source>
</reference>
<gene>
    <name evidence="2" type="ORF">IAA86_07970</name>
</gene>
<accession>A0A9D1FJX5</accession>
<dbReference type="Pfam" id="PF21196">
    <property type="entry name" value="PcrA_UvrD_tudor"/>
    <property type="match status" value="1"/>
</dbReference>
<feature type="compositionally biased region" description="Basic and acidic residues" evidence="1">
    <location>
        <begin position="527"/>
        <end position="541"/>
    </location>
</feature>
<feature type="region of interest" description="Disordered" evidence="1">
    <location>
        <begin position="611"/>
        <end position="630"/>
    </location>
</feature>
<organism evidence="2 3">
    <name type="scientific">Candidatus Galligastranaerophilus intestinavium</name>
    <dbReference type="NCBI Taxonomy" id="2840836"/>
    <lineage>
        <taxon>Bacteria</taxon>
        <taxon>Candidatus Galligastranaerophilus</taxon>
    </lineage>
</organism>
<dbReference type="Proteomes" id="UP000886865">
    <property type="component" value="Unassembled WGS sequence"/>
</dbReference>
<comment type="caution">
    <text evidence="2">The sequence shown here is derived from an EMBL/GenBank/DDBJ whole genome shotgun (WGS) entry which is preliminary data.</text>
</comment>
<feature type="compositionally biased region" description="Basic and acidic residues" evidence="1">
    <location>
        <begin position="488"/>
        <end position="501"/>
    </location>
</feature>
<proteinExistence type="predicted"/>
<reference evidence="2" key="2">
    <citation type="journal article" date="2021" name="PeerJ">
        <title>Extensive microbial diversity within the chicken gut microbiome revealed by metagenomics and culture.</title>
        <authorList>
            <person name="Gilroy R."/>
            <person name="Ravi A."/>
            <person name="Getino M."/>
            <person name="Pursley I."/>
            <person name="Horton D.L."/>
            <person name="Alikhan N.F."/>
            <person name="Baker D."/>
            <person name="Gharbi K."/>
            <person name="Hall N."/>
            <person name="Watson M."/>
            <person name="Adriaenssens E.M."/>
            <person name="Foster-Nyarko E."/>
            <person name="Jarju S."/>
            <person name="Secka A."/>
            <person name="Antonio M."/>
            <person name="Oren A."/>
            <person name="Chaudhuri R.R."/>
            <person name="La Ragione R."/>
            <person name="Hildebrand F."/>
            <person name="Pallen M.J."/>
        </authorList>
    </citation>
    <scope>NUCLEOTIDE SEQUENCE</scope>
    <source>
        <strain evidence="2">CHK152-2871</strain>
    </source>
</reference>
<feature type="compositionally biased region" description="Polar residues" evidence="1">
    <location>
        <begin position="552"/>
        <end position="563"/>
    </location>
</feature>
<feature type="region of interest" description="Disordered" evidence="1">
    <location>
        <begin position="481"/>
        <end position="599"/>
    </location>
</feature>
<sequence length="886" mass="101990">MQVIQTINDTIRILFSPIDEDFRLLDFLLVQEGENKYLAQIIEIYDDKYDASQNVARVKLFFKVNNKGEVYGYDHFTPSKECEIKKIKREEILTFINENREALTIGLDYASQEPLDINIEFLKNNAVIFADKIEHSNNICAHFATTLSRYNKHSVIFDFTGAIDIKNAKKLKITKDVKLPLNFYTINYIWEKGLKTASLETQAICREIFNEVQTYAKSAPEGFIPFNKFLKVVEIQYKATPITELTVLLNKLKGYQKNNIFANSKKDFESIEISCRENDVTIVDFSELKTSWHKEFCDFAIRSIKNAFVFIRLNETNSDVDLINFIYDKNPQINLVPSISYSYSKMPHIIERADNFILLPTLSPRRDFGAANFELSSIANDECILFGKDSENFIFTIKNDRFSNTDETDKNPPRRIRLKLDIDTNSPKERLRTDINNEIENDFEQQAKEPVLTDEELEFFEQQKEKLEALEEKILIKKSEDSSLESQSCDKPKIKTEEISKDNSANDTEPEEEISKESFLLDSDAQEIQKEPALEEQKPDEILADEYDNSKETLSNENIQTPQEDGCGVEDNILEEENSQEVQPEEFPQNVDYPDEPESDINKEILEGEIIEEDEQENFQKADEDDSEPLSELAKAIREDEQNVTISLDDEIQITKNYSTEEIIDIKSEQAQSIELEATSGTLEEGLEDEPKEEITQTNESLADNEEKPKEIDIAMQTSDTAKMQEESEEIQPSSFQNILSEEEYNAEEEMQDDETLSLEDLATQSVENAFNEVMDTQNNKSESLQKDLSGKLVVDENIVIDLEKIKEHVDTQGTSELPIFKNTSAKKEPKNFKTGDIIEHDKYGTGEVVKVINYANRSLLQINFKEVGKRLLDPDIANIRELKQD</sequence>
<evidence type="ECO:0000313" key="2">
    <source>
        <dbReference type="EMBL" id="HIS74939.1"/>
    </source>
</evidence>
<feature type="region of interest" description="Disordered" evidence="1">
    <location>
        <begin position="677"/>
        <end position="710"/>
    </location>
</feature>
<dbReference type="AlphaFoldDB" id="A0A9D1FJX5"/>
<feature type="compositionally biased region" description="Acidic residues" evidence="1">
    <location>
        <begin position="611"/>
        <end position="629"/>
    </location>
</feature>